<accession>A0A8S1QMF9</accession>
<proteinExistence type="predicted"/>
<organism evidence="1 2">
    <name type="scientific">Paramecium primaurelia</name>
    <dbReference type="NCBI Taxonomy" id="5886"/>
    <lineage>
        <taxon>Eukaryota</taxon>
        <taxon>Sar</taxon>
        <taxon>Alveolata</taxon>
        <taxon>Ciliophora</taxon>
        <taxon>Intramacronucleata</taxon>
        <taxon>Oligohymenophorea</taxon>
        <taxon>Peniculida</taxon>
        <taxon>Parameciidae</taxon>
        <taxon>Paramecium</taxon>
    </lineage>
</organism>
<evidence type="ECO:0000313" key="1">
    <source>
        <dbReference type="EMBL" id="CAD8116789.1"/>
    </source>
</evidence>
<protein>
    <submittedName>
        <fullName evidence="1">Uncharacterized protein</fullName>
    </submittedName>
</protein>
<sequence>MEWFGYRNIYPSNAQKVYQISFRFIPEIQFSYGSYLSVPINFLEVFKVKPQYDLNYYFIDFLSQVPLYLVVNDIKQYYVQENDVLIVNFHGDINGNIIINKDEFILFEFRIFNAGQIGEKNLWEKSSYLVFHAQLKNLGLTIDVQLKILSSHLQVKNYFRKLFIQKRNGRVICINLIMDNILHLVLEVFKIIKILHEVKSSAQMSTFKVLVIQFINQDNNQLKQVNLMPLIASVRPSSLLMMK</sequence>
<gene>
    <name evidence="1" type="ORF">PPRIM_AZ9-3.1.T1810010</name>
</gene>
<name>A0A8S1QMF9_PARPR</name>
<reference evidence="1" key="1">
    <citation type="submission" date="2021-01" db="EMBL/GenBank/DDBJ databases">
        <authorList>
            <consortium name="Genoscope - CEA"/>
            <person name="William W."/>
        </authorList>
    </citation>
    <scope>NUCLEOTIDE SEQUENCE</scope>
</reference>
<keyword evidence="2" id="KW-1185">Reference proteome</keyword>
<comment type="caution">
    <text evidence="1">The sequence shown here is derived from an EMBL/GenBank/DDBJ whole genome shotgun (WGS) entry which is preliminary data.</text>
</comment>
<dbReference type="AlphaFoldDB" id="A0A8S1QMF9"/>
<dbReference type="EMBL" id="CAJJDM010000190">
    <property type="protein sequence ID" value="CAD8116789.1"/>
    <property type="molecule type" value="Genomic_DNA"/>
</dbReference>
<evidence type="ECO:0000313" key="2">
    <source>
        <dbReference type="Proteomes" id="UP000688137"/>
    </source>
</evidence>
<dbReference type="Proteomes" id="UP000688137">
    <property type="component" value="Unassembled WGS sequence"/>
</dbReference>